<reference evidence="1 2" key="1">
    <citation type="submission" date="2019-07" db="EMBL/GenBank/DDBJ databases">
        <title>Whole genome shotgun sequence of Microvirga aerophila NBRC 106136.</title>
        <authorList>
            <person name="Hosoyama A."/>
            <person name="Uohara A."/>
            <person name="Ohji S."/>
            <person name="Ichikawa N."/>
        </authorList>
    </citation>
    <scope>NUCLEOTIDE SEQUENCE [LARGE SCALE GENOMIC DNA]</scope>
    <source>
        <strain evidence="1 2">NBRC 106136</strain>
    </source>
</reference>
<dbReference type="Proteomes" id="UP000321085">
    <property type="component" value="Unassembled WGS sequence"/>
</dbReference>
<keyword evidence="2" id="KW-1185">Reference proteome</keyword>
<name>A0A512BTG3_9HYPH</name>
<dbReference type="Pfam" id="PF06258">
    <property type="entry name" value="Mito_fiss_Elm1"/>
    <property type="match status" value="1"/>
</dbReference>
<dbReference type="EMBL" id="BJYU01000039">
    <property type="protein sequence ID" value="GEO15278.1"/>
    <property type="molecule type" value="Genomic_DNA"/>
</dbReference>
<gene>
    <name evidence="1" type="ORF">MAE02_29740</name>
</gene>
<organism evidence="1 2">
    <name type="scientific">Microvirga aerophila</name>
    <dbReference type="NCBI Taxonomy" id="670291"/>
    <lineage>
        <taxon>Bacteria</taxon>
        <taxon>Pseudomonadati</taxon>
        <taxon>Pseudomonadota</taxon>
        <taxon>Alphaproteobacteria</taxon>
        <taxon>Hyphomicrobiales</taxon>
        <taxon>Methylobacteriaceae</taxon>
        <taxon>Microvirga</taxon>
    </lineage>
</organism>
<proteinExistence type="predicted"/>
<dbReference type="OrthoDB" id="272235at2"/>
<dbReference type="SUPFAM" id="SSF53756">
    <property type="entry name" value="UDP-Glycosyltransferase/glycogen phosphorylase"/>
    <property type="match status" value="1"/>
</dbReference>
<dbReference type="PANTHER" id="PTHR33986:SF15">
    <property type="entry name" value="MITOCHONDRIAL FISSION PROTEIN ELM1"/>
    <property type="match status" value="1"/>
</dbReference>
<comment type="caution">
    <text evidence="1">The sequence shown here is derived from an EMBL/GenBank/DDBJ whole genome shotgun (WGS) entry which is preliminary data.</text>
</comment>
<evidence type="ECO:0000313" key="1">
    <source>
        <dbReference type="EMBL" id="GEO15278.1"/>
    </source>
</evidence>
<dbReference type="AlphaFoldDB" id="A0A512BTG3"/>
<dbReference type="PANTHER" id="PTHR33986">
    <property type="entry name" value="OS02G0535700 PROTEIN"/>
    <property type="match status" value="1"/>
</dbReference>
<evidence type="ECO:0000313" key="2">
    <source>
        <dbReference type="Proteomes" id="UP000321085"/>
    </source>
</evidence>
<dbReference type="InterPro" id="IPR009367">
    <property type="entry name" value="Elm1-like"/>
</dbReference>
<sequence length="336" mass="36396">MLRNLGLTSWVLSDGKAGDELQALSLAEALDLSPEIRRVRPSAPFAWAMPWGPVDPRERPGAHNSPIAPPFPDILIASGRRAVPYLRFVKSASGGRTFTVYLKDPRTGPATADFIWSPSYDRLRGPNVLTTLTPPHRVSPESLAAARAHPDVRFAPLPHPRVAVLVGGDSRHHRFTGQDIARFMDHLTALSRTGAGLMITASRRTPSRLREGLVELAARHGGFFWDGAGENPYVALLAQADTVVATADSFNMIGEAAATGVPILVFEPTGGHRKLKVFLEDLKAQGIVHPFEGRLVGQPYQPLNATFEIARAVAEGLARHRRTLGLPDAAFSLENS</sequence>
<dbReference type="RefSeq" id="WP_114186563.1">
    <property type="nucleotide sequence ID" value="NZ_BJYU01000039.1"/>
</dbReference>
<accession>A0A512BTG3</accession>
<protein>
    <submittedName>
        <fullName evidence="1">Nucleoside-diphosphate sugar epimerase</fullName>
    </submittedName>
</protein>